<dbReference type="NCBIfam" id="TIGR00273">
    <property type="entry name" value="LutB/LldF family L-lactate oxidation iron-sulfur protein"/>
    <property type="match status" value="1"/>
</dbReference>
<dbReference type="PROSITE" id="PS51379">
    <property type="entry name" value="4FE4S_FER_2"/>
    <property type="match status" value="1"/>
</dbReference>
<dbReference type="Gene3D" id="3.40.50.10420">
    <property type="entry name" value="NagB/RpiA/CoA transferase-like"/>
    <property type="match status" value="1"/>
</dbReference>
<evidence type="ECO:0000256" key="4">
    <source>
        <dbReference type="ARBA" id="ARBA00022737"/>
    </source>
</evidence>
<sequence length="480" mass="52578">MAILVNPEQPLRERLDETMNNAFTREATALAQDNFNAGREAYTSKKKDWQAIKDYAAAIRAHTLDHLDDYLATFIDHATANGSQVHLAKTDQEARDIVLGIIEAVGGKSVVKSKSMMSEEVGINPALQAAGIEVTETDLGEWILELDDWDTPSHILAPAMHKDRYRIHELFTEYGYTGTTDIPEMTRFARESLRKKFLAADVGMTGCNFAIASTGSTCIMTNEGNGRMVTSLPSTQIVLMGMERIVPNMSDLDAMMQVLPQSVLGLTTSSYLSFTHGPRRADEIDGPDQVHIIIIDNGRSDILGSPFHDMLRCIRCGTCQNVCPVYRHITGHGYGSIYEGPMGIVLTPLLAGKDQTGHLPYLSTLCGECTANCPVEIPLHELILKHRESLHDRAQLTPEAAIFKGAGLALGSSLTYKAMLAFGRPLMRGLALVQGSGDHLDGRNVLPVLSNWTKGRNLPLLAKPFHQVTARQLKGDGSRD</sequence>
<reference evidence="9 10" key="1">
    <citation type="journal article" date="2016" name="Int. J. Syst. Evol. Microbiol.">
        <title>Peptococcus simiae sp. nov., isolated from rhesus macaque faeces and emended description of the genus Peptococcus.</title>
        <authorList>
            <person name="Shkoporov A.N."/>
            <person name="Efimov B.A."/>
            <person name="Kondova I."/>
            <person name="Ouwerling B."/>
            <person name="Chaplin A.V."/>
            <person name="Shcherbakova V.A."/>
            <person name="Langermans J.A.M."/>
        </authorList>
    </citation>
    <scope>NUCLEOTIDE SEQUENCE [LARGE SCALE GENOMIC DNA]</scope>
    <source>
        <strain evidence="9 10">M108</strain>
    </source>
</reference>
<organism evidence="9 10">
    <name type="scientific">Peptococcus simiae</name>
    <dbReference type="NCBI Taxonomy" id="1643805"/>
    <lineage>
        <taxon>Bacteria</taxon>
        <taxon>Bacillati</taxon>
        <taxon>Bacillota</taxon>
        <taxon>Clostridia</taxon>
        <taxon>Eubacteriales</taxon>
        <taxon>Peptococcaceae</taxon>
        <taxon>Peptococcus</taxon>
    </lineage>
</organism>
<evidence type="ECO:0000259" key="8">
    <source>
        <dbReference type="PROSITE" id="PS51379"/>
    </source>
</evidence>
<accession>A0ABW9GZ25</accession>
<keyword evidence="2" id="KW-0004">4Fe-4S</keyword>
<evidence type="ECO:0000256" key="5">
    <source>
        <dbReference type="ARBA" id="ARBA00022982"/>
    </source>
</evidence>
<keyword evidence="6" id="KW-0408">Iron</keyword>
<evidence type="ECO:0000256" key="1">
    <source>
        <dbReference type="ARBA" id="ARBA00022448"/>
    </source>
</evidence>
<keyword evidence="5" id="KW-0249">Electron transport</keyword>
<gene>
    <name evidence="9" type="ORF">ACKQTC_03475</name>
</gene>
<keyword evidence="10" id="KW-1185">Reference proteome</keyword>
<keyword evidence="3" id="KW-0479">Metal-binding</keyword>
<comment type="caution">
    <text evidence="9">The sequence shown here is derived from an EMBL/GenBank/DDBJ whole genome shotgun (WGS) entry which is preliminary data.</text>
</comment>
<dbReference type="InterPro" id="IPR009051">
    <property type="entry name" value="Helical_ferredxn"/>
</dbReference>
<feature type="domain" description="4Fe-4S ferredoxin-type" evidence="8">
    <location>
        <begin position="304"/>
        <end position="334"/>
    </location>
</feature>
<proteinExistence type="predicted"/>
<dbReference type="Pfam" id="PF02589">
    <property type="entry name" value="LUD_dom"/>
    <property type="match status" value="1"/>
</dbReference>
<dbReference type="InterPro" id="IPR003741">
    <property type="entry name" value="LUD_dom"/>
</dbReference>
<dbReference type="RefSeq" id="WP_408977038.1">
    <property type="nucleotide sequence ID" value="NZ_JBJUVG010000003.1"/>
</dbReference>
<dbReference type="InterPro" id="IPR024185">
    <property type="entry name" value="FTHF_cligase-like_sf"/>
</dbReference>
<keyword evidence="4" id="KW-0677">Repeat</keyword>
<evidence type="ECO:0000256" key="7">
    <source>
        <dbReference type="ARBA" id="ARBA00023014"/>
    </source>
</evidence>
<dbReference type="InterPro" id="IPR017900">
    <property type="entry name" value="4Fe4S_Fe_S_CS"/>
</dbReference>
<dbReference type="Gene3D" id="1.10.1060.10">
    <property type="entry name" value="Alpha-helical ferredoxin"/>
    <property type="match status" value="1"/>
</dbReference>
<dbReference type="EMBL" id="JBJUVG010000003">
    <property type="protein sequence ID" value="MFM9413422.1"/>
    <property type="molecule type" value="Genomic_DNA"/>
</dbReference>
<evidence type="ECO:0000313" key="10">
    <source>
        <dbReference type="Proteomes" id="UP001631949"/>
    </source>
</evidence>
<evidence type="ECO:0000256" key="3">
    <source>
        <dbReference type="ARBA" id="ARBA00022723"/>
    </source>
</evidence>
<protein>
    <submittedName>
        <fullName evidence="9">LutB/LldF family L-lactate oxidation iron-sulfur protein</fullName>
    </submittedName>
</protein>
<dbReference type="Pfam" id="PF13183">
    <property type="entry name" value="Fer4_8"/>
    <property type="match status" value="1"/>
</dbReference>
<evidence type="ECO:0000256" key="2">
    <source>
        <dbReference type="ARBA" id="ARBA00022485"/>
    </source>
</evidence>
<evidence type="ECO:0000313" key="9">
    <source>
        <dbReference type="EMBL" id="MFM9413422.1"/>
    </source>
</evidence>
<dbReference type="Proteomes" id="UP001631949">
    <property type="component" value="Unassembled WGS sequence"/>
</dbReference>
<name>A0ABW9GZ25_9FIRM</name>
<dbReference type="InterPro" id="IPR037171">
    <property type="entry name" value="NagB/RpiA_transferase-like"/>
</dbReference>
<evidence type="ECO:0000256" key="6">
    <source>
        <dbReference type="ARBA" id="ARBA00023004"/>
    </source>
</evidence>
<dbReference type="InterPro" id="IPR017896">
    <property type="entry name" value="4Fe4S_Fe-S-bd"/>
</dbReference>
<dbReference type="PROSITE" id="PS00198">
    <property type="entry name" value="4FE4S_FER_1"/>
    <property type="match status" value="1"/>
</dbReference>
<dbReference type="PANTHER" id="PTHR47153:SF2">
    <property type="entry name" value="LACTATE UTILIZATION PROTEIN B"/>
    <property type="match status" value="1"/>
</dbReference>
<keyword evidence="1" id="KW-0813">Transport</keyword>
<dbReference type="SUPFAM" id="SSF46548">
    <property type="entry name" value="alpha-helical ferredoxin"/>
    <property type="match status" value="1"/>
</dbReference>
<dbReference type="PANTHER" id="PTHR47153">
    <property type="entry name" value="LACTATE UTILIZATION PROTEIN B"/>
    <property type="match status" value="1"/>
</dbReference>
<keyword evidence="7" id="KW-0411">Iron-sulfur</keyword>
<dbReference type="InterPro" id="IPR004452">
    <property type="entry name" value="LutB/LldF"/>
</dbReference>
<dbReference type="SUPFAM" id="SSF100950">
    <property type="entry name" value="NagB/RpiA/CoA transferase-like"/>
    <property type="match status" value="1"/>
</dbReference>